<dbReference type="EMBL" id="JBHSEN010000001">
    <property type="protein sequence ID" value="MFC4428334.1"/>
    <property type="molecule type" value="Genomic_DNA"/>
</dbReference>
<evidence type="ECO:0000256" key="1">
    <source>
        <dbReference type="SAM" id="SignalP"/>
    </source>
</evidence>
<feature type="signal peptide" evidence="1">
    <location>
        <begin position="1"/>
        <end position="29"/>
    </location>
</feature>
<organism evidence="2 3">
    <name type="scientific">Citricoccus alkalitolerans</name>
    <dbReference type="NCBI Taxonomy" id="246603"/>
    <lineage>
        <taxon>Bacteria</taxon>
        <taxon>Bacillati</taxon>
        <taxon>Actinomycetota</taxon>
        <taxon>Actinomycetes</taxon>
        <taxon>Micrococcales</taxon>
        <taxon>Micrococcaceae</taxon>
        <taxon>Citricoccus</taxon>
    </lineage>
</organism>
<dbReference type="RefSeq" id="WP_344230274.1">
    <property type="nucleotide sequence ID" value="NZ_BAAALH010000002.1"/>
</dbReference>
<dbReference type="Proteomes" id="UP001595965">
    <property type="component" value="Unassembled WGS sequence"/>
</dbReference>
<protein>
    <recommendedName>
        <fullName evidence="4">Metalloprotease</fullName>
    </recommendedName>
</protein>
<keyword evidence="1" id="KW-0732">Signal</keyword>
<reference evidence="3" key="1">
    <citation type="journal article" date="2019" name="Int. J. Syst. Evol. Microbiol.">
        <title>The Global Catalogue of Microorganisms (GCM) 10K type strain sequencing project: providing services to taxonomists for standard genome sequencing and annotation.</title>
        <authorList>
            <consortium name="The Broad Institute Genomics Platform"/>
            <consortium name="The Broad Institute Genome Sequencing Center for Infectious Disease"/>
            <person name="Wu L."/>
            <person name="Ma J."/>
        </authorList>
    </citation>
    <scope>NUCLEOTIDE SEQUENCE [LARGE SCALE GENOMIC DNA]</scope>
    <source>
        <strain evidence="3">CGMCC 1.12125</strain>
    </source>
</reference>
<sequence length="199" mass="21253">MATTVRWLVPSLMALGVVLFPGFASPPVAADHAVETGRSAVSNVVEDSTVTVRVRQLMAPWCTDVPTSVYEGSGGQAGYTEDRHPLFGRSGDPSVYITIGLQWPTDHAGTRAVALHECAHILQYRAYDYDAAALESDMARLYPDGTSSGTEHMADCLADLMGAVRSGSVDGRDYSVGYGGECTPDQYAAAERLIDGHRP</sequence>
<feature type="chain" id="PRO_5045377428" description="Metalloprotease" evidence="1">
    <location>
        <begin position="30"/>
        <end position="199"/>
    </location>
</feature>
<evidence type="ECO:0000313" key="2">
    <source>
        <dbReference type="EMBL" id="MFC4428334.1"/>
    </source>
</evidence>
<evidence type="ECO:0000313" key="3">
    <source>
        <dbReference type="Proteomes" id="UP001595965"/>
    </source>
</evidence>
<comment type="caution">
    <text evidence="2">The sequence shown here is derived from an EMBL/GenBank/DDBJ whole genome shotgun (WGS) entry which is preliminary data.</text>
</comment>
<gene>
    <name evidence="2" type="ORF">ACFO0K_01410</name>
</gene>
<keyword evidence="3" id="KW-1185">Reference proteome</keyword>
<name>A0ABV8XRZ5_9MICC</name>
<accession>A0ABV8XRZ5</accession>
<evidence type="ECO:0008006" key="4">
    <source>
        <dbReference type="Google" id="ProtNLM"/>
    </source>
</evidence>
<proteinExistence type="predicted"/>